<evidence type="ECO:0000313" key="3">
    <source>
        <dbReference type="Proteomes" id="UP001177670"/>
    </source>
</evidence>
<protein>
    <submittedName>
        <fullName evidence="2">Uncharacterized protein</fullName>
    </submittedName>
</protein>
<dbReference type="Proteomes" id="UP001177670">
    <property type="component" value="Unassembled WGS sequence"/>
</dbReference>
<evidence type="ECO:0000313" key="2">
    <source>
        <dbReference type="EMBL" id="KAK1117386.1"/>
    </source>
</evidence>
<gene>
    <name evidence="2" type="ORF">K0M31_016757</name>
</gene>
<reference evidence="2" key="1">
    <citation type="submission" date="2021-10" db="EMBL/GenBank/DDBJ databases">
        <title>Melipona bicolor Genome sequencing and assembly.</title>
        <authorList>
            <person name="Araujo N.S."/>
            <person name="Arias M.C."/>
        </authorList>
    </citation>
    <scope>NUCLEOTIDE SEQUENCE</scope>
    <source>
        <strain evidence="2">USP_2M_L1-L4_2017</strain>
        <tissue evidence="2">Whole body</tissue>
    </source>
</reference>
<accession>A0AA40FEB1</accession>
<evidence type="ECO:0000256" key="1">
    <source>
        <dbReference type="SAM" id="MobiDB-lite"/>
    </source>
</evidence>
<proteinExistence type="predicted"/>
<organism evidence="2 3">
    <name type="scientific">Melipona bicolor</name>
    <dbReference type="NCBI Taxonomy" id="60889"/>
    <lineage>
        <taxon>Eukaryota</taxon>
        <taxon>Metazoa</taxon>
        <taxon>Ecdysozoa</taxon>
        <taxon>Arthropoda</taxon>
        <taxon>Hexapoda</taxon>
        <taxon>Insecta</taxon>
        <taxon>Pterygota</taxon>
        <taxon>Neoptera</taxon>
        <taxon>Endopterygota</taxon>
        <taxon>Hymenoptera</taxon>
        <taxon>Apocrita</taxon>
        <taxon>Aculeata</taxon>
        <taxon>Apoidea</taxon>
        <taxon>Anthophila</taxon>
        <taxon>Apidae</taxon>
        <taxon>Melipona</taxon>
    </lineage>
</organism>
<name>A0AA40FEB1_9HYME</name>
<dbReference type="AlphaFoldDB" id="A0AA40FEB1"/>
<sequence length="264" mass="29220">MNSRREPLPDIDDAYHANNSNIIELTMITPEARDHNDAGGSLAANYGKQQQQDDYITSDNEVLGSSHYIEIPQTPHLLNQTSHENNVTAETDHIHNSLPGFDSKKLKYQANNTLSSLLLEYYGEYRSKNISEQNDSEIHVVTSSESTSPYDESPRKKGTLATENQQQAHCLDGEENASYSCSNLGSPKSSTTSDSSCVYNLTNAKTVASLDHSIRVHDPHAKKYIPRISSTFNGANEEFFGAAYVRSLSTTPQSVQLPNQLHAE</sequence>
<feature type="region of interest" description="Disordered" evidence="1">
    <location>
        <begin position="135"/>
        <end position="166"/>
    </location>
</feature>
<keyword evidence="3" id="KW-1185">Reference proteome</keyword>
<comment type="caution">
    <text evidence="2">The sequence shown here is derived from an EMBL/GenBank/DDBJ whole genome shotgun (WGS) entry which is preliminary data.</text>
</comment>
<feature type="compositionally biased region" description="Polar residues" evidence="1">
    <location>
        <begin position="141"/>
        <end position="150"/>
    </location>
</feature>
<dbReference type="EMBL" id="JAHYIQ010000052">
    <property type="protein sequence ID" value="KAK1117386.1"/>
    <property type="molecule type" value="Genomic_DNA"/>
</dbReference>